<feature type="compositionally biased region" description="Basic and acidic residues" evidence="1">
    <location>
        <begin position="67"/>
        <end position="79"/>
    </location>
</feature>
<feature type="compositionally biased region" description="Basic and acidic residues" evidence="1">
    <location>
        <begin position="303"/>
        <end position="318"/>
    </location>
</feature>
<evidence type="ECO:0000313" key="2">
    <source>
        <dbReference type="EMBL" id="GIK01981.1"/>
    </source>
</evidence>
<protein>
    <submittedName>
        <fullName evidence="2">Uncharacterized protein</fullName>
    </submittedName>
</protein>
<reference evidence="2 3" key="1">
    <citation type="submission" date="2021-02" db="EMBL/GenBank/DDBJ databases">
        <title>Pan-genome distribution and transcriptional activeness of fungal secondary metabolism genes in Aspergillus section Fumigati.</title>
        <authorList>
            <person name="Takahashi H."/>
            <person name="Umemura M."/>
            <person name="Ninomiya A."/>
            <person name="Kusuya Y."/>
            <person name="Urayama S."/>
            <person name="Shimizu M."/>
            <person name="Watanabe A."/>
            <person name="Kamei K."/>
            <person name="Yaguchi T."/>
            <person name="Hagiwara D."/>
        </authorList>
    </citation>
    <scope>NUCLEOTIDE SEQUENCE [LARGE SCALE GENOMIC DNA]</scope>
    <source>
        <strain evidence="2 3">IFM 47045</strain>
    </source>
</reference>
<dbReference type="GeneID" id="66934006"/>
<organism evidence="2 3">
    <name type="scientific">Aspergillus viridinutans</name>
    <dbReference type="NCBI Taxonomy" id="75553"/>
    <lineage>
        <taxon>Eukaryota</taxon>
        <taxon>Fungi</taxon>
        <taxon>Dikarya</taxon>
        <taxon>Ascomycota</taxon>
        <taxon>Pezizomycotina</taxon>
        <taxon>Eurotiomycetes</taxon>
        <taxon>Eurotiomycetidae</taxon>
        <taxon>Eurotiales</taxon>
        <taxon>Aspergillaceae</taxon>
        <taxon>Aspergillus</taxon>
        <taxon>Aspergillus subgen. Fumigati</taxon>
    </lineage>
</organism>
<name>A0A9P3BY71_ASPVI</name>
<dbReference type="EMBL" id="BOPL01000004">
    <property type="protein sequence ID" value="GIK01981.1"/>
    <property type="molecule type" value="Genomic_DNA"/>
</dbReference>
<dbReference type="Proteomes" id="UP000710440">
    <property type="component" value="Unassembled WGS sequence"/>
</dbReference>
<keyword evidence="3" id="KW-1185">Reference proteome</keyword>
<evidence type="ECO:0000313" key="3">
    <source>
        <dbReference type="Proteomes" id="UP000710440"/>
    </source>
</evidence>
<sequence>MTISIQEEYAQLMEPNGDGHYLYKPQPFSTLHPGAIGYFDRHGDWNLITDISEPGHPEGLGFTGLDRPLRRKEPKESMWKTRSSGSEAEASFGLTGGLSGALTAAPVDVSANAKNKWGKTGKAALITGQVVVNESFKGPYTKPIEEWVKKNAKALVESDYGADIKKYGLWAIQKTWSTQECAVTMQSAHNRDTSAGLDLGATGVGKIGGSGSSLVKGNIEGWSTYKAKPSEIAYVVSYAGPIYKLHSIQILHRNPLKQVQEQALDSTEYYKPVYDENGNQTGLECFRPVYDENGTKIGEKNVDKEAEKKQREEERNKMEEEDNRLEEDIFVESADTIGLTDSDEEAEEEEARVEEEKRKEFMKKVAVINQIPDEEQKRAELVKLMAERMTATTTTTTTTVDYGP</sequence>
<gene>
    <name evidence="2" type="ORF">Aspvir_006024</name>
</gene>
<dbReference type="AlphaFoldDB" id="A0A9P3BY71"/>
<dbReference type="OrthoDB" id="2883672at2759"/>
<dbReference type="RefSeq" id="XP_043125167.1">
    <property type="nucleotide sequence ID" value="XM_043269232.1"/>
</dbReference>
<proteinExistence type="predicted"/>
<comment type="caution">
    <text evidence="2">The sequence shown here is derived from an EMBL/GenBank/DDBJ whole genome shotgun (WGS) entry which is preliminary data.</text>
</comment>
<evidence type="ECO:0000256" key="1">
    <source>
        <dbReference type="SAM" id="MobiDB-lite"/>
    </source>
</evidence>
<accession>A0A9P3BY71</accession>
<feature type="region of interest" description="Disordered" evidence="1">
    <location>
        <begin position="303"/>
        <end position="323"/>
    </location>
</feature>
<feature type="region of interest" description="Disordered" evidence="1">
    <location>
        <begin position="58"/>
        <end position="84"/>
    </location>
</feature>